<evidence type="ECO:0000313" key="2">
    <source>
        <dbReference type="Proteomes" id="UP000215914"/>
    </source>
</evidence>
<keyword evidence="2" id="KW-1185">Reference proteome</keyword>
<name>A0A251RPW0_HELAN</name>
<dbReference type="PANTHER" id="PTHR47481:SF40">
    <property type="entry name" value="RETROTRANSPOSON GAG DOMAIN-CONTAINING PROTEIN"/>
    <property type="match status" value="1"/>
</dbReference>
<gene>
    <name evidence="1" type="ORF">HannXRQ_Chr17g0544421</name>
</gene>
<dbReference type="AlphaFoldDB" id="A0A251RPW0"/>
<organism evidence="1 2">
    <name type="scientific">Helianthus annuus</name>
    <name type="common">Common sunflower</name>
    <dbReference type="NCBI Taxonomy" id="4232"/>
    <lineage>
        <taxon>Eukaryota</taxon>
        <taxon>Viridiplantae</taxon>
        <taxon>Streptophyta</taxon>
        <taxon>Embryophyta</taxon>
        <taxon>Tracheophyta</taxon>
        <taxon>Spermatophyta</taxon>
        <taxon>Magnoliopsida</taxon>
        <taxon>eudicotyledons</taxon>
        <taxon>Gunneridae</taxon>
        <taxon>Pentapetalae</taxon>
        <taxon>asterids</taxon>
        <taxon>campanulids</taxon>
        <taxon>Asterales</taxon>
        <taxon>Asteraceae</taxon>
        <taxon>Asteroideae</taxon>
        <taxon>Heliantheae alliance</taxon>
        <taxon>Heliantheae</taxon>
        <taxon>Helianthus</taxon>
    </lineage>
</organism>
<dbReference type="EMBL" id="CM007906">
    <property type="protein sequence ID" value="OTF85854.1"/>
    <property type="molecule type" value="Genomic_DNA"/>
</dbReference>
<dbReference type="Proteomes" id="UP000215914">
    <property type="component" value="Chromosome 17"/>
</dbReference>
<accession>A0A251RPW0</accession>
<evidence type="ECO:0000313" key="1">
    <source>
        <dbReference type="EMBL" id="OTF85854.1"/>
    </source>
</evidence>
<dbReference type="InParanoid" id="A0A251RPW0"/>
<dbReference type="PANTHER" id="PTHR47481">
    <property type="match status" value="1"/>
</dbReference>
<protein>
    <submittedName>
        <fullName evidence="1">Uncharacterized protein</fullName>
    </submittedName>
</protein>
<sequence length="82" mass="9220">MTTARQAWVKLEKIYLSNKKARAAALETRFCNMTLSACASLDDYCQQLQSLATQLANVDHQVSDSRLVLQCRLGSCYFPSSR</sequence>
<dbReference type="Pfam" id="PF14223">
    <property type="entry name" value="Retrotran_gag_2"/>
    <property type="match status" value="1"/>
</dbReference>
<proteinExistence type="predicted"/>
<reference evidence="2" key="1">
    <citation type="journal article" date="2017" name="Nature">
        <title>The sunflower genome provides insights into oil metabolism, flowering and Asterid evolution.</title>
        <authorList>
            <person name="Badouin H."/>
            <person name="Gouzy J."/>
            <person name="Grassa C.J."/>
            <person name="Murat F."/>
            <person name="Staton S.E."/>
            <person name="Cottret L."/>
            <person name="Lelandais-Briere C."/>
            <person name="Owens G.L."/>
            <person name="Carrere S."/>
            <person name="Mayjonade B."/>
            <person name="Legrand L."/>
            <person name="Gill N."/>
            <person name="Kane N.C."/>
            <person name="Bowers J.E."/>
            <person name="Hubner S."/>
            <person name="Bellec A."/>
            <person name="Berard A."/>
            <person name="Berges H."/>
            <person name="Blanchet N."/>
            <person name="Boniface M.C."/>
            <person name="Brunel D."/>
            <person name="Catrice O."/>
            <person name="Chaidir N."/>
            <person name="Claudel C."/>
            <person name="Donnadieu C."/>
            <person name="Faraut T."/>
            <person name="Fievet G."/>
            <person name="Helmstetter N."/>
            <person name="King M."/>
            <person name="Knapp S.J."/>
            <person name="Lai Z."/>
            <person name="Le Paslier M.C."/>
            <person name="Lippi Y."/>
            <person name="Lorenzon L."/>
            <person name="Mandel J.R."/>
            <person name="Marage G."/>
            <person name="Marchand G."/>
            <person name="Marquand E."/>
            <person name="Bret-Mestries E."/>
            <person name="Morien E."/>
            <person name="Nambeesan S."/>
            <person name="Nguyen T."/>
            <person name="Pegot-Espagnet P."/>
            <person name="Pouilly N."/>
            <person name="Raftis F."/>
            <person name="Sallet E."/>
            <person name="Schiex T."/>
            <person name="Thomas J."/>
            <person name="Vandecasteele C."/>
            <person name="Vares D."/>
            <person name="Vear F."/>
            <person name="Vautrin S."/>
            <person name="Crespi M."/>
            <person name="Mangin B."/>
            <person name="Burke J.M."/>
            <person name="Salse J."/>
            <person name="Munos S."/>
            <person name="Vincourt P."/>
            <person name="Rieseberg L.H."/>
            <person name="Langlade N.B."/>
        </authorList>
    </citation>
    <scope>NUCLEOTIDE SEQUENCE [LARGE SCALE GENOMIC DNA]</scope>
    <source>
        <strain evidence="2">cv. SF193</strain>
    </source>
</reference>